<reference evidence="1" key="1">
    <citation type="submission" date="2023-06" db="EMBL/GenBank/DDBJ databases">
        <title>Survivors Of The Sea: Transcriptome response of Skeletonema marinoi to long-term dormancy.</title>
        <authorList>
            <person name="Pinder M.I.M."/>
            <person name="Kourtchenko O."/>
            <person name="Robertson E.K."/>
            <person name="Larsson T."/>
            <person name="Maumus F."/>
            <person name="Osuna-Cruz C.M."/>
            <person name="Vancaester E."/>
            <person name="Stenow R."/>
            <person name="Vandepoele K."/>
            <person name="Ploug H."/>
            <person name="Bruchert V."/>
            <person name="Godhe A."/>
            <person name="Topel M."/>
        </authorList>
    </citation>
    <scope>NUCLEOTIDE SEQUENCE</scope>
    <source>
        <strain evidence="1">R05AC</strain>
    </source>
</reference>
<dbReference type="EMBL" id="JATAAI010000041">
    <property type="protein sequence ID" value="KAK1734137.1"/>
    <property type="molecule type" value="Genomic_DNA"/>
</dbReference>
<evidence type="ECO:0000313" key="2">
    <source>
        <dbReference type="Proteomes" id="UP001224775"/>
    </source>
</evidence>
<gene>
    <name evidence="1" type="ORF">QTG54_015140</name>
</gene>
<name>A0AAD8XV89_9STRA</name>
<comment type="caution">
    <text evidence="1">The sequence shown here is derived from an EMBL/GenBank/DDBJ whole genome shotgun (WGS) entry which is preliminary data.</text>
</comment>
<keyword evidence="2" id="KW-1185">Reference proteome</keyword>
<accession>A0AAD8XV89</accession>
<proteinExistence type="predicted"/>
<dbReference type="Proteomes" id="UP001224775">
    <property type="component" value="Unassembled WGS sequence"/>
</dbReference>
<dbReference type="AlphaFoldDB" id="A0AAD8XV89"/>
<evidence type="ECO:0000313" key="1">
    <source>
        <dbReference type="EMBL" id="KAK1734137.1"/>
    </source>
</evidence>
<protein>
    <submittedName>
        <fullName evidence="1">Uncharacterized protein</fullName>
    </submittedName>
</protein>
<organism evidence="1 2">
    <name type="scientific">Skeletonema marinoi</name>
    <dbReference type="NCBI Taxonomy" id="267567"/>
    <lineage>
        <taxon>Eukaryota</taxon>
        <taxon>Sar</taxon>
        <taxon>Stramenopiles</taxon>
        <taxon>Ochrophyta</taxon>
        <taxon>Bacillariophyta</taxon>
        <taxon>Coscinodiscophyceae</taxon>
        <taxon>Thalassiosirophycidae</taxon>
        <taxon>Thalassiosirales</taxon>
        <taxon>Skeletonemataceae</taxon>
        <taxon>Skeletonema</taxon>
        <taxon>Skeletonema marinoi-dohrnii complex</taxon>
    </lineage>
</organism>
<sequence>MGAYVNNSIDKTENIWEFDEKMKKRELVVNTIIQRSAFSSHQIFQDINEAANLSSATGSSNVEAIVLSGGYTNYSYKIFVPDQPNLCLFAKLTFEHAIWNPDKDALYDLQRTVNEYELMATFSKINPDCVVAPLALWDVEHEGQKMKLLVTKWSKADEQFSNQFIDGSIDPRAAPKVVLK</sequence>